<organism evidence="2 3">
    <name type="scientific">Candidatus Nitrospira inopinata</name>
    <dbReference type="NCBI Taxonomy" id="1715989"/>
    <lineage>
        <taxon>Bacteria</taxon>
        <taxon>Pseudomonadati</taxon>
        <taxon>Nitrospirota</taxon>
        <taxon>Nitrospiria</taxon>
        <taxon>Nitrospirales</taxon>
        <taxon>Nitrospiraceae</taxon>
        <taxon>Nitrospira</taxon>
    </lineage>
</organism>
<evidence type="ECO:0000313" key="2">
    <source>
        <dbReference type="EMBL" id="CUQ66495.1"/>
    </source>
</evidence>
<evidence type="ECO:0008006" key="4">
    <source>
        <dbReference type="Google" id="ProtNLM"/>
    </source>
</evidence>
<keyword evidence="3" id="KW-1185">Reference proteome</keyword>
<dbReference type="STRING" id="1715989.NITINOP_1520"/>
<accession>A0A0S4KRX1</accession>
<proteinExistence type="predicted"/>
<evidence type="ECO:0000256" key="1">
    <source>
        <dbReference type="SAM" id="MobiDB-lite"/>
    </source>
</evidence>
<sequence length="93" mass="10816">MPAILPPMHATKYIMWEEEGRWHGHLKDHPDILAQAESFEDLQIKLSSLHRDLTSGSDIHSQPPPPRKPYPMPRRITTNKRLERLLSSMLNDL</sequence>
<dbReference type="EMBL" id="LN885086">
    <property type="protein sequence ID" value="CUQ66495.1"/>
    <property type="molecule type" value="Genomic_DNA"/>
</dbReference>
<gene>
    <name evidence="2" type="ORF">NITINOP_1520</name>
</gene>
<dbReference type="SUPFAM" id="SSF143100">
    <property type="entry name" value="TTHA1013/TTHA0281-like"/>
    <property type="match status" value="1"/>
</dbReference>
<dbReference type="OrthoDB" id="9800022at2"/>
<dbReference type="Proteomes" id="UP000066284">
    <property type="component" value="Chromosome 1"/>
</dbReference>
<dbReference type="AlphaFoldDB" id="A0A0S4KRX1"/>
<name>A0A0S4KRX1_9BACT</name>
<feature type="region of interest" description="Disordered" evidence="1">
    <location>
        <begin position="53"/>
        <end position="74"/>
    </location>
</feature>
<reference evidence="3" key="1">
    <citation type="submission" date="2015-09" db="EMBL/GenBank/DDBJ databases">
        <authorList>
            <person name="Daims H."/>
        </authorList>
    </citation>
    <scope>NUCLEOTIDE SEQUENCE [LARGE SCALE GENOMIC DNA]</scope>
</reference>
<dbReference type="InterPro" id="IPR035069">
    <property type="entry name" value="TTHA1013/TTHA0281-like"/>
</dbReference>
<protein>
    <recommendedName>
        <fullName evidence="4">DUF1902 domain-containing protein</fullName>
    </recommendedName>
</protein>
<dbReference type="KEGG" id="nio:NITINOP_1520"/>
<evidence type="ECO:0000313" key="3">
    <source>
        <dbReference type="Proteomes" id="UP000066284"/>
    </source>
</evidence>
<dbReference type="RefSeq" id="WP_158023273.1">
    <property type="nucleotide sequence ID" value="NZ_LN885086.1"/>
</dbReference>
<feature type="compositionally biased region" description="Pro residues" evidence="1">
    <location>
        <begin position="62"/>
        <end position="72"/>
    </location>
</feature>